<dbReference type="EMBL" id="CAKLPY010000002">
    <property type="protein sequence ID" value="CAH0996989.1"/>
    <property type="molecule type" value="Genomic_DNA"/>
</dbReference>
<evidence type="ECO:0000313" key="2">
    <source>
        <dbReference type="Proteomes" id="UP000837932"/>
    </source>
</evidence>
<name>A0ABN8EVC0_9BACT</name>
<dbReference type="RefSeq" id="WP_238807533.1">
    <property type="nucleotide sequence ID" value="NZ_CAKLPY010000002.1"/>
</dbReference>
<evidence type="ECO:0008006" key="3">
    <source>
        <dbReference type="Google" id="ProtNLM"/>
    </source>
</evidence>
<gene>
    <name evidence="1" type="ORF">EMA8858_03126</name>
</gene>
<organism evidence="1 2">
    <name type="scientific">Emticicia aquatica</name>
    <dbReference type="NCBI Taxonomy" id="1681835"/>
    <lineage>
        <taxon>Bacteria</taxon>
        <taxon>Pseudomonadati</taxon>
        <taxon>Bacteroidota</taxon>
        <taxon>Cytophagia</taxon>
        <taxon>Cytophagales</taxon>
        <taxon>Leadbetterellaceae</taxon>
        <taxon>Emticicia</taxon>
    </lineage>
</organism>
<proteinExistence type="predicted"/>
<reference evidence="1" key="1">
    <citation type="submission" date="2021-12" db="EMBL/GenBank/DDBJ databases">
        <authorList>
            <person name="Rodrigo-Torres L."/>
            <person name="Arahal R. D."/>
            <person name="Lucena T."/>
        </authorList>
    </citation>
    <scope>NUCLEOTIDE SEQUENCE</scope>
    <source>
        <strain evidence="1">CECT 8858</strain>
    </source>
</reference>
<protein>
    <recommendedName>
        <fullName evidence="3">RES domain-containing protein</fullName>
    </recommendedName>
</protein>
<keyword evidence="2" id="KW-1185">Reference proteome</keyword>
<evidence type="ECO:0000313" key="1">
    <source>
        <dbReference type="EMBL" id="CAH0996989.1"/>
    </source>
</evidence>
<comment type="caution">
    <text evidence="1">The sequence shown here is derived from an EMBL/GenBank/DDBJ whole genome shotgun (WGS) entry which is preliminary data.</text>
</comment>
<sequence length="364" mass="42666">MQLKEIILKFDNCLKSYSSTDKSFSTFIIDFLDNYETELRNSSGLFDEILDKVLISQEDFINRLTFIIDGVKKSTNYYLFQSSIDGKAYSILRDSLVKSKLLLQLSNNSYKIPPRKGEFYRVRSSKKDENLSQKDLFHIPFNLRGIASTQRYSLPGFTHLYLANSIYTAWKELREPEYISVIRFTNNFPMIFIDLDSASFATRKFDDIEDEPQALVDYAMLFPLLTVCTLKVKNDKHNFKPEYVMPQLLLECIRELSPDIVGVRYRSTRIESLNVKEDNFINFVIPPRKINDKGYCNILQQAFSMTAVEKMDLTEIYEELEYQEHKEIKMLNIKGIPLEFKHSKFAKMESHLESLNLARYNFNS</sequence>
<dbReference type="Proteomes" id="UP000837932">
    <property type="component" value="Unassembled WGS sequence"/>
</dbReference>
<accession>A0ABN8EVC0</accession>